<organism evidence="3">
    <name type="scientific">bioreactor metagenome</name>
    <dbReference type="NCBI Taxonomy" id="1076179"/>
    <lineage>
        <taxon>unclassified sequences</taxon>
        <taxon>metagenomes</taxon>
        <taxon>ecological metagenomes</taxon>
    </lineage>
</organism>
<dbReference type="SUPFAM" id="SSF89946">
    <property type="entry name" value="Hypothetical protein VC0424"/>
    <property type="match status" value="1"/>
</dbReference>
<dbReference type="InterPro" id="IPR036701">
    <property type="entry name" value="RraB-like_sf"/>
</dbReference>
<dbReference type="EMBL" id="VSSQ01000800">
    <property type="protein sequence ID" value="MPM01501.1"/>
    <property type="molecule type" value="Genomic_DNA"/>
</dbReference>
<comment type="caution">
    <text evidence="3">The sequence shown here is derived from an EMBL/GenBank/DDBJ whole genome shotgun (WGS) entry which is preliminary data.</text>
</comment>
<feature type="domain" description="Regulator of ribonuclease activity B" evidence="2">
    <location>
        <begin position="154"/>
        <end position="254"/>
    </location>
</feature>
<dbReference type="Pfam" id="PF06877">
    <property type="entry name" value="RraB"/>
    <property type="match status" value="1"/>
</dbReference>
<protein>
    <submittedName>
        <fullName evidence="3">Uncharacterized protein</fullName>
    </submittedName>
</protein>
<dbReference type="Pfam" id="PF05117">
    <property type="entry name" value="DUF695"/>
    <property type="match status" value="1"/>
</dbReference>
<feature type="domain" description="DUF695" evidence="1">
    <location>
        <begin position="13"/>
        <end position="145"/>
    </location>
</feature>
<dbReference type="InterPro" id="IPR016097">
    <property type="entry name" value="DUF695"/>
</dbReference>
<proteinExistence type="predicted"/>
<accession>A0A644WDF0</accession>
<dbReference type="Gene3D" id="3.30.70.970">
    <property type="entry name" value="RraB-like"/>
    <property type="match status" value="1"/>
</dbReference>
<reference evidence="3" key="1">
    <citation type="submission" date="2019-08" db="EMBL/GenBank/DDBJ databases">
        <authorList>
            <person name="Kucharzyk K."/>
            <person name="Murdoch R.W."/>
            <person name="Higgins S."/>
            <person name="Loffler F."/>
        </authorList>
    </citation>
    <scope>NUCLEOTIDE SEQUENCE</scope>
</reference>
<evidence type="ECO:0000259" key="2">
    <source>
        <dbReference type="Pfam" id="PF06877"/>
    </source>
</evidence>
<dbReference type="InterPro" id="IPR009671">
    <property type="entry name" value="RraB_dom"/>
</dbReference>
<evidence type="ECO:0000313" key="3">
    <source>
        <dbReference type="EMBL" id="MPM01501.1"/>
    </source>
</evidence>
<dbReference type="AlphaFoldDB" id="A0A644WDF0"/>
<gene>
    <name evidence="3" type="ORF">SDC9_47741</name>
</gene>
<evidence type="ECO:0000259" key="1">
    <source>
        <dbReference type="Pfam" id="PF05117"/>
    </source>
</evidence>
<name>A0A644WDF0_9ZZZZ</name>
<sequence>MSESIKTNNIPEQWVAYFSHIEDHPANVLMNLALVDLAPIDNLKELLLFTIQMLSADENGLFTAEEESEVLHSIQEEIIEATEKKNVIVAGIVKSNGLMNMYLYVKHGKECEELLKSVMNVHPEYSYNIEVQKDKDWNTYFDLLYPSKYELQTIENQSVLFQLDQDGDDFSKEREVDHFIYFPTEEGREQFIREVETLGYKVALKETVDHGDSYHFALQISRLNNVMPSEINEYTWELVTLGNDYGAKYDGWGCCPQNSR</sequence>